<dbReference type="InterPro" id="IPR010634">
    <property type="entry name" value="DUF1223"/>
</dbReference>
<evidence type="ECO:0008006" key="3">
    <source>
        <dbReference type="Google" id="ProtNLM"/>
    </source>
</evidence>
<dbReference type="PANTHER" id="PTHR36057">
    <property type="match status" value="1"/>
</dbReference>
<evidence type="ECO:0000313" key="2">
    <source>
        <dbReference type="Proteomes" id="UP000662074"/>
    </source>
</evidence>
<dbReference type="Proteomes" id="UP000662074">
    <property type="component" value="Unassembled WGS sequence"/>
</dbReference>
<evidence type="ECO:0000313" key="1">
    <source>
        <dbReference type="EMBL" id="GGI49177.1"/>
    </source>
</evidence>
<sequence length="252" mass="27821">MKALIVSFLLAFILLTGTAFTYLTWKEADKGFALVELFTSEGCSSCPPADALVAKISKETLNRPVYILSFHVDYWNRLGWKDVYSKAEFSARQKRYTDWMHLSGAYTPQIVVNGKTEMVGSNENALRRAVTAGLKNTSAAILTFKEASLSQQKLQLQYQVLNAADNYTLNIAFVQKQAQTQVKAGENAGKTLPHINIVRELKTIPLNGHQLGTAAITPPENFNLKDGQVISFIQNSSTGEIMTAKEVQLSAI</sequence>
<reference evidence="1" key="1">
    <citation type="journal article" date="2014" name="Int. J. Syst. Evol. Microbiol.">
        <title>Complete genome sequence of Corynebacterium casei LMG S-19264T (=DSM 44701T), isolated from a smear-ripened cheese.</title>
        <authorList>
            <consortium name="US DOE Joint Genome Institute (JGI-PGF)"/>
            <person name="Walter F."/>
            <person name="Albersmeier A."/>
            <person name="Kalinowski J."/>
            <person name="Ruckert C."/>
        </authorList>
    </citation>
    <scope>NUCLEOTIDE SEQUENCE</scope>
    <source>
        <strain evidence="1">CCM 8711</strain>
    </source>
</reference>
<dbReference type="SUPFAM" id="SSF52833">
    <property type="entry name" value="Thioredoxin-like"/>
    <property type="match status" value="1"/>
</dbReference>
<name>A0A917N1M2_9SPHI</name>
<protein>
    <recommendedName>
        <fullName evidence="3">DUF1223 domain-containing protein</fullName>
    </recommendedName>
</protein>
<proteinExistence type="predicted"/>
<dbReference type="InterPro" id="IPR036249">
    <property type="entry name" value="Thioredoxin-like_sf"/>
</dbReference>
<dbReference type="RefSeq" id="WP_188413291.1">
    <property type="nucleotide sequence ID" value="NZ_BMDO01000001.1"/>
</dbReference>
<dbReference type="EMBL" id="BMDO01000001">
    <property type="protein sequence ID" value="GGI49177.1"/>
    <property type="molecule type" value="Genomic_DNA"/>
</dbReference>
<gene>
    <name evidence="1" type="ORF">GCM10011425_03890</name>
</gene>
<accession>A0A917N1M2</accession>
<organism evidence="1 2">
    <name type="scientific">Mucilaginibacter galii</name>
    <dbReference type="NCBI Taxonomy" id="2005073"/>
    <lineage>
        <taxon>Bacteria</taxon>
        <taxon>Pseudomonadati</taxon>
        <taxon>Bacteroidota</taxon>
        <taxon>Sphingobacteriia</taxon>
        <taxon>Sphingobacteriales</taxon>
        <taxon>Sphingobacteriaceae</taxon>
        <taxon>Mucilaginibacter</taxon>
    </lineage>
</organism>
<dbReference type="PANTHER" id="PTHR36057:SF1">
    <property type="entry name" value="LIPOPROTEIN LIPID ATTACHMENT SITE-LIKE PROTEIN, PUTATIVE (DUF1223)-RELATED"/>
    <property type="match status" value="1"/>
</dbReference>
<dbReference type="AlphaFoldDB" id="A0A917N1M2"/>
<keyword evidence="2" id="KW-1185">Reference proteome</keyword>
<comment type="caution">
    <text evidence="1">The sequence shown here is derived from an EMBL/GenBank/DDBJ whole genome shotgun (WGS) entry which is preliminary data.</text>
</comment>
<reference evidence="1" key="2">
    <citation type="submission" date="2020-09" db="EMBL/GenBank/DDBJ databases">
        <authorList>
            <person name="Sun Q."/>
            <person name="Sedlacek I."/>
        </authorList>
    </citation>
    <scope>NUCLEOTIDE SEQUENCE</scope>
    <source>
        <strain evidence="1">CCM 8711</strain>
    </source>
</reference>
<dbReference type="Pfam" id="PF06764">
    <property type="entry name" value="DUF1223"/>
    <property type="match status" value="1"/>
</dbReference>